<evidence type="ECO:0000256" key="1">
    <source>
        <dbReference type="SAM" id="MobiDB-lite"/>
    </source>
</evidence>
<name>W7TYE3_9STRA</name>
<keyword evidence="3" id="KW-1185">Reference proteome</keyword>
<evidence type="ECO:0000313" key="2">
    <source>
        <dbReference type="EMBL" id="EWM25671.1"/>
    </source>
</evidence>
<dbReference type="EMBL" id="AZIL01000857">
    <property type="protein sequence ID" value="EWM25671.1"/>
    <property type="molecule type" value="Genomic_DNA"/>
</dbReference>
<dbReference type="Proteomes" id="UP000019335">
    <property type="component" value="Chromosome 10"/>
</dbReference>
<protein>
    <submittedName>
        <fullName evidence="2">Uncharacterized protein</fullName>
    </submittedName>
</protein>
<accession>W7TYE3</accession>
<feature type="compositionally biased region" description="Polar residues" evidence="1">
    <location>
        <begin position="146"/>
        <end position="155"/>
    </location>
</feature>
<feature type="non-terminal residue" evidence="2">
    <location>
        <position position="1"/>
    </location>
</feature>
<reference evidence="2 3" key="1">
    <citation type="journal article" date="2014" name="Mol. Plant">
        <title>Chromosome Scale Genome Assembly and Transcriptome Profiling of Nannochloropsis gaditana in Nitrogen Depletion.</title>
        <authorList>
            <person name="Corteggiani Carpinelli E."/>
            <person name="Telatin A."/>
            <person name="Vitulo N."/>
            <person name="Forcato C."/>
            <person name="D'Angelo M."/>
            <person name="Schiavon R."/>
            <person name="Vezzi A."/>
            <person name="Giacometti G.M."/>
            <person name="Morosinotto T."/>
            <person name="Valle G."/>
        </authorList>
    </citation>
    <scope>NUCLEOTIDE SEQUENCE [LARGE SCALE GENOMIC DNA]</scope>
    <source>
        <strain evidence="2 3">B-31</strain>
    </source>
</reference>
<sequence>PYPAGKSSNQSATMWWSLPSLLITTLGFRRNGDTRKGREEEGGRGKTKGRRKRRKITFSLSDAARESGAGAFPPHHTTSFVDRDHIEITGVVGLFDDSGPTQVEVLPRSHSLPSSLPPSLPPSRPPSFPQPSSAPASSSDKESSSRITPPLTSHPQLHRPSSSSSSSSSSFSFVERLREWKKWGGGLAGSN</sequence>
<feature type="region of interest" description="Disordered" evidence="1">
    <location>
        <begin position="28"/>
        <end position="78"/>
    </location>
</feature>
<feature type="compositionally biased region" description="Basic and acidic residues" evidence="1">
    <location>
        <begin position="30"/>
        <end position="44"/>
    </location>
</feature>
<dbReference type="AlphaFoldDB" id="W7TYE3"/>
<feature type="compositionally biased region" description="Basic residues" evidence="1">
    <location>
        <begin position="45"/>
        <end position="56"/>
    </location>
</feature>
<feature type="compositionally biased region" description="Low complexity" evidence="1">
    <location>
        <begin position="161"/>
        <end position="170"/>
    </location>
</feature>
<feature type="region of interest" description="Disordered" evidence="1">
    <location>
        <begin position="93"/>
        <end position="170"/>
    </location>
</feature>
<evidence type="ECO:0000313" key="3">
    <source>
        <dbReference type="Proteomes" id="UP000019335"/>
    </source>
</evidence>
<proteinExistence type="predicted"/>
<comment type="caution">
    <text evidence="2">The sequence shown here is derived from an EMBL/GenBank/DDBJ whole genome shotgun (WGS) entry which is preliminary data.</text>
</comment>
<gene>
    <name evidence="2" type="ORF">Naga_101185g1</name>
</gene>
<feature type="compositionally biased region" description="Pro residues" evidence="1">
    <location>
        <begin position="115"/>
        <end position="129"/>
    </location>
</feature>
<organism evidence="2 3">
    <name type="scientific">Nannochloropsis gaditana</name>
    <dbReference type="NCBI Taxonomy" id="72520"/>
    <lineage>
        <taxon>Eukaryota</taxon>
        <taxon>Sar</taxon>
        <taxon>Stramenopiles</taxon>
        <taxon>Ochrophyta</taxon>
        <taxon>Eustigmatophyceae</taxon>
        <taxon>Eustigmatales</taxon>
        <taxon>Monodopsidaceae</taxon>
        <taxon>Nannochloropsis</taxon>
    </lineage>
</organism>